<dbReference type="RefSeq" id="WP_012111439.1">
    <property type="nucleotide sequence ID" value="NC_009719.1"/>
</dbReference>
<evidence type="ECO:0000313" key="5">
    <source>
        <dbReference type="Proteomes" id="UP000006377"/>
    </source>
</evidence>
<accession>A7HW45</accession>
<dbReference type="EMBL" id="CP000774">
    <property type="protein sequence ID" value="ABS64128.1"/>
    <property type="molecule type" value="Genomic_DNA"/>
</dbReference>
<evidence type="ECO:0000259" key="3">
    <source>
        <dbReference type="Pfam" id="PF00884"/>
    </source>
</evidence>
<dbReference type="GO" id="GO:0046872">
    <property type="term" value="F:metal ion binding"/>
    <property type="evidence" value="ECO:0007669"/>
    <property type="project" value="UniProtKB-KW"/>
</dbReference>
<dbReference type="KEGG" id="pla:Plav_2519"/>
<sequence length="507" mass="58118">MTDQLDILFITADQWRGECLSALGHPMVKTPNLDALAADGVLFKRHYANAVPCGPSRASLHTGMYLQNHRSGTNGTPLDARHTNWAKEAARIGYDPVLFGYTDTSQDPREEDPESPWLRTYEGPLPGIRPVCMMGTWPTPWTNWLKEEGYEVPEDIRFAYGTRTPGDDYEDGAPVPRPLIYPQEADDTSFLTNRLMDYIAETKGRFVAHLSLLRPHPPFVASEPWNAMYDPEAVPGFTRKEKPADEAEQHPWLEHQLGRKLYRAPGNERKLRRMKAVYYGLMSEVDAALGRVFDFLKASGRWNRTLIIFTSDHGEQMGDHWLLGKCGYFDASYRIPLIIRDPRKAADGARGSVVDRFTENVDIMPTMLELIGAEIPVQCDGASLRPFLEAREPTTWRREAHWEFDFRDPADDSAEKRLGLTMHQCTMNIIRDEKYKYVHFTKLPPLFFDLEKDPDEFVNRATDPDYLPLVLEYAQKLLSWRMNHDEQTLTHIAITDDGPVERRAAKY</sequence>
<dbReference type="GO" id="GO:0005737">
    <property type="term" value="C:cytoplasm"/>
    <property type="evidence" value="ECO:0007669"/>
    <property type="project" value="TreeGrafter"/>
</dbReference>
<dbReference type="AlphaFoldDB" id="A7HW45"/>
<dbReference type="Gene3D" id="3.40.720.10">
    <property type="entry name" value="Alkaline Phosphatase, subunit A"/>
    <property type="match status" value="1"/>
</dbReference>
<organism evidence="4 5">
    <name type="scientific">Parvibaculum lavamentivorans (strain DS-1 / DSM 13023 / NCIMB 13966)</name>
    <dbReference type="NCBI Taxonomy" id="402881"/>
    <lineage>
        <taxon>Bacteria</taxon>
        <taxon>Pseudomonadati</taxon>
        <taxon>Pseudomonadota</taxon>
        <taxon>Alphaproteobacteria</taxon>
        <taxon>Hyphomicrobiales</taxon>
        <taxon>Parvibaculaceae</taxon>
        <taxon>Parvibaculum</taxon>
    </lineage>
</organism>
<dbReference type="GO" id="GO:0008484">
    <property type="term" value="F:sulfuric ester hydrolase activity"/>
    <property type="evidence" value="ECO:0007669"/>
    <property type="project" value="TreeGrafter"/>
</dbReference>
<protein>
    <submittedName>
        <fullName evidence="4">Sulfatase</fullName>
    </submittedName>
</protein>
<reference evidence="4 5" key="1">
    <citation type="journal article" date="2011" name="Stand. Genomic Sci.">
        <title>Complete genome sequence of Parvibaculum lavamentivorans type strain (DS-1(T)).</title>
        <authorList>
            <person name="Schleheck D."/>
            <person name="Weiss M."/>
            <person name="Pitluck S."/>
            <person name="Bruce D."/>
            <person name="Land M.L."/>
            <person name="Han S."/>
            <person name="Saunders E."/>
            <person name="Tapia R."/>
            <person name="Detter C."/>
            <person name="Brettin T."/>
            <person name="Han J."/>
            <person name="Woyke T."/>
            <person name="Goodwin L."/>
            <person name="Pennacchio L."/>
            <person name="Nolan M."/>
            <person name="Cook A.M."/>
            <person name="Kjelleberg S."/>
            <person name="Thomas T."/>
        </authorList>
    </citation>
    <scope>NUCLEOTIDE SEQUENCE [LARGE SCALE GENOMIC DNA]</scope>
    <source>
        <strain evidence="5">DS-1 / DSM 13023 / NCIMB 13966</strain>
    </source>
</reference>
<dbReference type="InterPro" id="IPR017850">
    <property type="entry name" value="Alkaline_phosphatase_core_sf"/>
</dbReference>
<dbReference type="Proteomes" id="UP000006377">
    <property type="component" value="Chromosome"/>
</dbReference>
<gene>
    <name evidence="4" type="ordered locus">Plav_2519</name>
</gene>
<dbReference type="PANTHER" id="PTHR45953">
    <property type="entry name" value="IDURONATE 2-SULFATASE"/>
    <property type="match status" value="1"/>
</dbReference>
<keyword evidence="2" id="KW-0378">Hydrolase</keyword>
<evidence type="ECO:0000256" key="1">
    <source>
        <dbReference type="ARBA" id="ARBA00022723"/>
    </source>
</evidence>
<dbReference type="InterPro" id="IPR000917">
    <property type="entry name" value="Sulfatase_N"/>
</dbReference>
<dbReference type="CDD" id="cd16028">
    <property type="entry name" value="PMH"/>
    <property type="match status" value="1"/>
</dbReference>
<dbReference type="eggNOG" id="COG3119">
    <property type="taxonomic scope" value="Bacteria"/>
</dbReference>
<keyword evidence="5" id="KW-1185">Reference proteome</keyword>
<name>A7HW45_PARL1</name>
<feature type="domain" description="Sulfatase N-terminal" evidence="3">
    <location>
        <begin position="7"/>
        <end position="372"/>
    </location>
</feature>
<dbReference type="HOGENOM" id="CLU_006332_9_2_5"/>
<evidence type="ECO:0000313" key="4">
    <source>
        <dbReference type="EMBL" id="ABS64128.1"/>
    </source>
</evidence>
<evidence type="ECO:0000256" key="2">
    <source>
        <dbReference type="ARBA" id="ARBA00022801"/>
    </source>
</evidence>
<keyword evidence="1" id="KW-0479">Metal-binding</keyword>
<proteinExistence type="predicted"/>
<dbReference type="Pfam" id="PF00884">
    <property type="entry name" value="Sulfatase"/>
    <property type="match status" value="1"/>
</dbReference>
<dbReference type="PANTHER" id="PTHR45953:SF1">
    <property type="entry name" value="IDURONATE 2-SULFATASE"/>
    <property type="match status" value="1"/>
</dbReference>
<dbReference type="STRING" id="402881.Plav_2519"/>
<dbReference type="SUPFAM" id="SSF53649">
    <property type="entry name" value="Alkaline phosphatase-like"/>
    <property type="match status" value="1"/>
</dbReference>
<dbReference type="OrthoDB" id="9795675at2"/>